<name>A0ABX9Q159_9GAMM</name>
<keyword evidence="2" id="KW-1185">Reference proteome</keyword>
<organism evidence="1 2">
    <name type="scientific">Rahnella variigena</name>
    <dbReference type="NCBI Taxonomy" id="574964"/>
    <lineage>
        <taxon>Bacteria</taxon>
        <taxon>Pseudomonadati</taxon>
        <taxon>Pseudomonadota</taxon>
        <taxon>Gammaproteobacteria</taxon>
        <taxon>Enterobacterales</taxon>
        <taxon>Yersiniaceae</taxon>
        <taxon>Rahnella</taxon>
    </lineage>
</organism>
<gene>
    <name evidence="1" type="ORF">CKQ54_18190</name>
</gene>
<dbReference type="EMBL" id="NSDJ01000001">
    <property type="protein sequence ID" value="RKF70191.1"/>
    <property type="molecule type" value="Genomic_DNA"/>
</dbReference>
<reference evidence="1 2" key="1">
    <citation type="submission" date="2017-08" db="EMBL/GenBank/DDBJ databases">
        <title>Comparative genomics of bacteria isolated from necrotic lesions of AOD affected trees.</title>
        <authorList>
            <person name="Doonan J."/>
            <person name="Denman S."/>
            <person name="Mcdonald J.E."/>
        </authorList>
    </citation>
    <scope>NUCLEOTIDE SEQUENCE [LARGE SCALE GENOMIC DNA]</scope>
    <source>
        <strain evidence="1 2">CIP 105588</strain>
    </source>
</reference>
<sequence length="117" mass="13375">MQPFTLLNLMGMFRLLTGTMARYWRLLKTDRGGMFRFLNNCAHIGYFAETEQRGKAFPLCTPLAFSLRAVAGMKDMFRHIGVWRKMSSLRDALISGFEPLVSNHSFGAIFEHANQPI</sequence>
<comment type="caution">
    <text evidence="1">The sequence shown here is derived from an EMBL/GenBank/DDBJ whole genome shotgun (WGS) entry which is preliminary data.</text>
</comment>
<accession>A0ABX9Q159</accession>
<proteinExistence type="predicted"/>
<protein>
    <submittedName>
        <fullName evidence="1">Uncharacterized protein</fullName>
    </submittedName>
</protein>
<evidence type="ECO:0000313" key="1">
    <source>
        <dbReference type="EMBL" id="RKF70191.1"/>
    </source>
</evidence>
<evidence type="ECO:0000313" key="2">
    <source>
        <dbReference type="Proteomes" id="UP000284853"/>
    </source>
</evidence>
<dbReference type="Proteomes" id="UP000284853">
    <property type="component" value="Unassembled WGS sequence"/>
</dbReference>